<dbReference type="HOGENOM" id="CLU_3100878_0_0_3"/>
<protein>
    <submittedName>
        <fullName evidence="1">Uncharacterized protein</fullName>
    </submittedName>
</protein>
<dbReference type="AlphaFoldDB" id="B0JM89"/>
<dbReference type="EnsemblBacteria" id="BAG03174">
    <property type="protein sequence ID" value="BAG03174"/>
    <property type="gene ID" value="MAE_33520"/>
</dbReference>
<dbReference type="KEGG" id="mar:MAE_33520"/>
<gene>
    <name evidence="1" type="ordered locus">MAE_33520</name>
</gene>
<dbReference type="EMBL" id="AP009552">
    <property type="protein sequence ID" value="BAG03174.1"/>
    <property type="molecule type" value="Genomic_DNA"/>
</dbReference>
<accession>B0JM89</accession>
<organism evidence="1 2">
    <name type="scientific">Microcystis aeruginosa (strain NIES-843 / IAM M-2473)</name>
    <dbReference type="NCBI Taxonomy" id="449447"/>
    <lineage>
        <taxon>Bacteria</taxon>
        <taxon>Bacillati</taxon>
        <taxon>Cyanobacteriota</taxon>
        <taxon>Cyanophyceae</taxon>
        <taxon>Oscillatoriophycideae</taxon>
        <taxon>Chroococcales</taxon>
        <taxon>Microcystaceae</taxon>
        <taxon>Microcystis</taxon>
    </lineage>
</organism>
<sequence length="51" mass="5772">MPLTEAGGRGQQAVFVTGIYAPLQKLFALRRGFRPDFSDNFYSFLSMDKII</sequence>
<evidence type="ECO:0000313" key="1">
    <source>
        <dbReference type="EMBL" id="BAG03174.1"/>
    </source>
</evidence>
<proteinExistence type="predicted"/>
<keyword evidence="2" id="KW-1185">Reference proteome</keyword>
<evidence type="ECO:0000313" key="2">
    <source>
        <dbReference type="Proteomes" id="UP000001510"/>
    </source>
</evidence>
<dbReference type="STRING" id="449447.MAE_33520"/>
<dbReference type="Proteomes" id="UP000001510">
    <property type="component" value="Chromosome"/>
</dbReference>
<dbReference type="PaxDb" id="449447-MAE_33520"/>
<name>B0JM89_MICAN</name>
<reference evidence="1 2" key="1">
    <citation type="journal article" date="2007" name="DNA Res.">
        <title>Complete genomic structure of the bloom-forming toxic cyanobacterium Microcystis aeruginosa NIES-843.</title>
        <authorList>
            <person name="Kaneko T."/>
            <person name="Nakajima N."/>
            <person name="Okamoto S."/>
            <person name="Suzuki I."/>
            <person name="Tanabe Y."/>
            <person name="Tamaoki M."/>
            <person name="Nakamura Y."/>
            <person name="Kasai F."/>
            <person name="Watanabe A."/>
            <person name="Kawashima K."/>
            <person name="Kishida Y."/>
            <person name="Ono A."/>
            <person name="Shimizu Y."/>
            <person name="Takahashi C."/>
            <person name="Minami C."/>
            <person name="Fujishiro T."/>
            <person name="Kohara M."/>
            <person name="Katoh M."/>
            <person name="Nakazaki N."/>
            <person name="Nakayama S."/>
            <person name="Yamada M."/>
            <person name="Tabata S."/>
            <person name="Watanabe M.M."/>
        </authorList>
    </citation>
    <scope>NUCLEOTIDE SEQUENCE [LARGE SCALE GENOMIC DNA]</scope>
    <source>
        <strain evidence="2">NIES-843 / IAM M-247</strain>
    </source>
</reference>